<accession>A0A1Q9ED07</accession>
<feature type="region of interest" description="Disordered" evidence="2">
    <location>
        <begin position="30"/>
        <end position="103"/>
    </location>
</feature>
<comment type="caution">
    <text evidence="3">The sequence shown here is derived from an EMBL/GenBank/DDBJ whole genome shotgun (WGS) entry which is preliminary data.</text>
</comment>
<evidence type="ECO:0000313" key="4">
    <source>
        <dbReference type="Proteomes" id="UP000186817"/>
    </source>
</evidence>
<evidence type="ECO:0000256" key="1">
    <source>
        <dbReference type="SAM" id="Coils"/>
    </source>
</evidence>
<evidence type="ECO:0000313" key="3">
    <source>
        <dbReference type="EMBL" id="OLQ05267.1"/>
    </source>
</evidence>
<keyword evidence="1" id="KW-0175">Coiled coil</keyword>
<dbReference type="Proteomes" id="UP000186817">
    <property type="component" value="Unassembled WGS sequence"/>
</dbReference>
<keyword evidence="4" id="KW-1185">Reference proteome</keyword>
<dbReference type="EMBL" id="LSRX01000190">
    <property type="protein sequence ID" value="OLQ05267.1"/>
    <property type="molecule type" value="Genomic_DNA"/>
</dbReference>
<feature type="compositionally biased region" description="Basic residues" evidence="2">
    <location>
        <begin position="74"/>
        <end position="84"/>
    </location>
</feature>
<feature type="coiled-coil region" evidence="1">
    <location>
        <begin position="171"/>
        <end position="198"/>
    </location>
</feature>
<evidence type="ECO:0000256" key="2">
    <source>
        <dbReference type="SAM" id="MobiDB-lite"/>
    </source>
</evidence>
<organism evidence="3 4">
    <name type="scientific">Symbiodinium microadriaticum</name>
    <name type="common">Dinoflagellate</name>
    <name type="synonym">Zooxanthella microadriatica</name>
    <dbReference type="NCBI Taxonomy" id="2951"/>
    <lineage>
        <taxon>Eukaryota</taxon>
        <taxon>Sar</taxon>
        <taxon>Alveolata</taxon>
        <taxon>Dinophyceae</taxon>
        <taxon>Suessiales</taxon>
        <taxon>Symbiodiniaceae</taxon>
        <taxon>Symbiodinium</taxon>
    </lineage>
</organism>
<sequence length="198" mass="21481">MPAAPWAHIEIGEPLLLAIMVSGRVKRTASVRSLPSEGADSSPPTSAQSFLLSTAQKSLAQALSGPDKGAKSDKKNKKKEKSSKKGQSSDSDGESSTAESADVGEDKQHLFRLLNKDLVRSIDQTKIEDLSCQQLAYTLSGLTKYVVASDVLQVGGESMKAAQSLWRKRLNQLQELSKEELSKKYDELLSKLAQVCDM</sequence>
<feature type="compositionally biased region" description="Low complexity" evidence="2">
    <location>
        <begin position="85"/>
        <end position="101"/>
    </location>
</feature>
<proteinExistence type="predicted"/>
<protein>
    <submittedName>
        <fullName evidence="3">Uncharacterized protein</fullName>
    </submittedName>
</protein>
<dbReference type="AlphaFoldDB" id="A0A1Q9ED07"/>
<reference evidence="3 4" key="1">
    <citation type="submission" date="2016-02" db="EMBL/GenBank/DDBJ databases">
        <title>Genome analysis of coral dinoflagellate symbionts highlights evolutionary adaptations to a symbiotic lifestyle.</title>
        <authorList>
            <person name="Aranda M."/>
            <person name="Li Y."/>
            <person name="Liew Y.J."/>
            <person name="Baumgarten S."/>
            <person name="Simakov O."/>
            <person name="Wilson M."/>
            <person name="Piel J."/>
            <person name="Ashoor H."/>
            <person name="Bougouffa S."/>
            <person name="Bajic V.B."/>
            <person name="Ryu T."/>
            <person name="Ravasi T."/>
            <person name="Bayer T."/>
            <person name="Micklem G."/>
            <person name="Kim H."/>
            <person name="Bhak J."/>
            <person name="Lajeunesse T.C."/>
            <person name="Voolstra C.R."/>
        </authorList>
    </citation>
    <scope>NUCLEOTIDE SEQUENCE [LARGE SCALE GENOMIC DNA]</scope>
    <source>
        <strain evidence="3 4">CCMP2467</strain>
    </source>
</reference>
<feature type="compositionally biased region" description="Polar residues" evidence="2">
    <location>
        <begin position="42"/>
        <end position="61"/>
    </location>
</feature>
<gene>
    <name evidence="3" type="ORF">AK812_SmicGene11586</name>
</gene>
<name>A0A1Q9ED07_SYMMI</name>